<organism evidence="1">
    <name type="scientific">Arundo donax</name>
    <name type="common">Giant reed</name>
    <name type="synonym">Donax arundinaceus</name>
    <dbReference type="NCBI Taxonomy" id="35708"/>
    <lineage>
        <taxon>Eukaryota</taxon>
        <taxon>Viridiplantae</taxon>
        <taxon>Streptophyta</taxon>
        <taxon>Embryophyta</taxon>
        <taxon>Tracheophyta</taxon>
        <taxon>Spermatophyta</taxon>
        <taxon>Magnoliopsida</taxon>
        <taxon>Liliopsida</taxon>
        <taxon>Poales</taxon>
        <taxon>Poaceae</taxon>
        <taxon>PACMAD clade</taxon>
        <taxon>Arundinoideae</taxon>
        <taxon>Arundineae</taxon>
        <taxon>Arundo</taxon>
    </lineage>
</organism>
<dbReference type="EMBL" id="GBRH01271024">
    <property type="protein sequence ID" value="JAD26871.1"/>
    <property type="molecule type" value="Transcribed_RNA"/>
</dbReference>
<sequence length="31" mass="3483">MQLINSSLLWVICLLFPCFSIKVVLTVLVSC</sequence>
<protein>
    <submittedName>
        <fullName evidence="1">Uncharacterized protein</fullName>
    </submittedName>
</protein>
<accession>A0A0A8YKQ9</accession>
<reference evidence="1" key="1">
    <citation type="submission" date="2014-09" db="EMBL/GenBank/DDBJ databases">
        <authorList>
            <person name="Magalhaes I.L.F."/>
            <person name="Oliveira U."/>
            <person name="Santos F.R."/>
            <person name="Vidigal T.H.D.A."/>
            <person name="Brescovit A.D."/>
            <person name="Santos A.J."/>
        </authorList>
    </citation>
    <scope>NUCLEOTIDE SEQUENCE</scope>
    <source>
        <tissue evidence="1">Shoot tissue taken approximately 20 cm above the soil surface</tissue>
    </source>
</reference>
<reference evidence="1" key="2">
    <citation type="journal article" date="2015" name="Data Brief">
        <title>Shoot transcriptome of the giant reed, Arundo donax.</title>
        <authorList>
            <person name="Barrero R.A."/>
            <person name="Guerrero F.D."/>
            <person name="Moolhuijzen P."/>
            <person name="Goolsby J.A."/>
            <person name="Tidwell J."/>
            <person name="Bellgard S.E."/>
            <person name="Bellgard M.I."/>
        </authorList>
    </citation>
    <scope>NUCLEOTIDE SEQUENCE</scope>
    <source>
        <tissue evidence="1">Shoot tissue taken approximately 20 cm above the soil surface</tissue>
    </source>
</reference>
<proteinExistence type="predicted"/>
<evidence type="ECO:0000313" key="1">
    <source>
        <dbReference type="EMBL" id="JAD26871.1"/>
    </source>
</evidence>
<name>A0A0A8YKQ9_ARUDO</name>
<dbReference type="AlphaFoldDB" id="A0A0A8YKQ9"/>